<evidence type="ECO:0000256" key="1">
    <source>
        <dbReference type="SAM" id="Phobius"/>
    </source>
</evidence>
<accession>A0A2S5CSW6</accession>
<dbReference type="AlphaFoldDB" id="A0A2S5CSW6"/>
<organism evidence="2 3">
    <name type="scientific">Methylovulum psychrotolerans</name>
    <dbReference type="NCBI Taxonomy" id="1704499"/>
    <lineage>
        <taxon>Bacteria</taxon>
        <taxon>Pseudomonadati</taxon>
        <taxon>Pseudomonadota</taxon>
        <taxon>Gammaproteobacteria</taxon>
        <taxon>Methylococcales</taxon>
        <taxon>Methylococcaceae</taxon>
        <taxon>Methylovulum</taxon>
    </lineage>
</organism>
<gene>
    <name evidence="2" type="ORF">AADEFJLK_00937</name>
</gene>
<protein>
    <recommendedName>
        <fullName evidence="4">Phage abortive infection protein</fullName>
    </recommendedName>
</protein>
<comment type="caution">
    <text evidence="2">The sequence shown here is derived from an EMBL/GenBank/DDBJ whole genome shotgun (WGS) entry which is preliminary data.</text>
</comment>
<dbReference type="Pfam" id="PF16872">
    <property type="entry name" value="putAbiC"/>
    <property type="match status" value="1"/>
</dbReference>
<feature type="transmembrane region" description="Helical" evidence="1">
    <location>
        <begin position="56"/>
        <end position="76"/>
    </location>
</feature>
<feature type="transmembrane region" description="Helical" evidence="1">
    <location>
        <begin position="12"/>
        <end position="36"/>
    </location>
</feature>
<dbReference type="RefSeq" id="WP_103973448.1">
    <property type="nucleotide sequence ID" value="NZ_PGFZ01000001.1"/>
</dbReference>
<evidence type="ECO:0000313" key="2">
    <source>
        <dbReference type="EMBL" id="POZ53895.1"/>
    </source>
</evidence>
<dbReference type="Proteomes" id="UP000237423">
    <property type="component" value="Unassembled WGS sequence"/>
</dbReference>
<proteinExistence type="predicted"/>
<keyword evidence="1" id="KW-0812">Transmembrane</keyword>
<evidence type="ECO:0000313" key="3">
    <source>
        <dbReference type="Proteomes" id="UP000237423"/>
    </source>
</evidence>
<keyword evidence="1" id="KW-0472">Membrane</keyword>
<sequence>MNSQYHEKKQKEIPIFLIAPIISVVLIFLVPISYFITFNGELAKKQDIWGQFGDYVGGTLNPMLSFVTLLVLLYTVKLQRKELDKTSKQLEISESSLAKQIEISKKQQFEVTFFQMLTLFNEITSEIEIQVPQPELEKHDNQWVQITSGWESPKDISGRKCFTEFYDKLRKNPIWLRGTSKQDQTKKISSAYGYFHGSYKDETDHYFKMLCNILKFIKNSDIEDKQFYTDLVMALLSTQELLMLFYNGLSLGSESFKPLIEEFQLFKGITAQQLVDSSHYELYASSAYGNS</sequence>
<reference evidence="2 3" key="1">
    <citation type="submission" date="2017-11" db="EMBL/GenBank/DDBJ databases">
        <title>Draft Genome Sequence of Methylobacter psychrotolerans Sph1T, an Obligate Methanotroph from Low-Temperature Environments.</title>
        <authorList>
            <person name="Oshkin I.Y."/>
            <person name="Miroshnikov K."/>
            <person name="Belova S.E."/>
            <person name="Korzhenkov A."/>
            <person name="Toshchakov S.V."/>
            <person name="Dedysh S.N."/>
        </authorList>
    </citation>
    <scope>NUCLEOTIDE SEQUENCE [LARGE SCALE GENOMIC DNA]</scope>
    <source>
        <strain evidence="2 3">Sph1</strain>
    </source>
</reference>
<dbReference type="InterPro" id="IPR031709">
    <property type="entry name" value="PutAbiC"/>
</dbReference>
<name>A0A2S5CSW6_9GAMM</name>
<evidence type="ECO:0008006" key="4">
    <source>
        <dbReference type="Google" id="ProtNLM"/>
    </source>
</evidence>
<keyword evidence="1" id="KW-1133">Transmembrane helix</keyword>
<dbReference type="EMBL" id="PGFZ01000001">
    <property type="protein sequence ID" value="POZ53895.1"/>
    <property type="molecule type" value="Genomic_DNA"/>
</dbReference>